<feature type="region of interest" description="Disordered" evidence="2">
    <location>
        <begin position="455"/>
        <end position="532"/>
    </location>
</feature>
<dbReference type="Gene3D" id="4.10.60.10">
    <property type="entry name" value="Zinc finger, CCHC-type"/>
    <property type="match status" value="7"/>
</dbReference>
<accession>U4L501</accession>
<dbReference type="PANTHER" id="PTHR23002">
    <property type="entry name" value="ZINC FINGER CCHC DOMAIN CONTAINING PROTEIN"/>
    <property type="match status" value="1"/>
</dbReference>
<evidence type="ECO:0000256" key="2">
    <source>
        <dbReference type="SAM" id="MobiDB-lite"/>
    </source>
</evidence>
<name>U4L501_PYROM</name>
<evidence type="ECO:0000313" key="4">
    <source>
        <dbReference type="EMBL" id="CCX11693.1"/>
    </source>
</evidence>
<evidence type="ECO:0000259" key="3">
    <source>
        <dbReference type="PROSITE" id="PS50158"/>
    </source>
</evidence>
<keyword evidence="5" id="KW-1185">Reference proteome</keyword>
<dbReference type="InterPro" id="IPR001878">
    <property type="entry name" value="Znf_CCHC"/>
</dbReference>
<dbReference type="InterPro" id="IPR051714">
    <property type="entry name" value="Znf_CCHC_NABP"/>
</dbReference>
<feature type="domain" description="CCHC-type" evidence="3">
    <location>
        <begin position="403"/>
        <end position="419"/>
    </location>
</feature>
<evidence type="ECO:0000313" key="5">
    <source>
        <dbReference type="Proteomes" id="UP000018144"/>
    </source>
</evidence>
<feature type="domain" description="CCHC-type" evidence="3">
    <location>
        <begin position="337"/>
        <end position="352"/>
    </location>
</feature>
<dbReference type="InterPro" id="IPR036875">
    <property type="entry name" value="Znf_CCHC_sf"/>
</dbReference>
<feature type="region of interest" description="Disordered" evidence="2">
    <location>
        <begin position="1"/>
        <end position="35"/>
    </location>
</feature>
<dbReference type="SMART" id="SM00343">
    <property type="entry name" value="ZnF_C2HC"/>
    <property type="match status" value="11"/>
</dbReference>
<keyword evidence="1" id="KW-0862">Zinc</keyword>
<gene>
    <name evidence="4" type="ORF">PCON_11287</name>
</gene>
<dbReference type="EMBL" id="HF935630">
    <property type="protein sequence ID" value="CCX11693.1"/>
    <property type="molecule type" value="Genomic_DNA"/>
</dbReference>
<feature type="compositionally biased region" description="Basic and acidic residues" evidence="2">
    <location>
        <begin position="492"/>
        <end position="510"/>
    </location>
</feature>
<evidence type="ECO:0000256" key="1">
    <source>
        <dbReference type="PROSITE-ProRule" id="PRU00047"/>
    </source>
</evidence>
<sequence>MTWETTDTGSGVWGAPAAESSGFKGISPPPSDRKESFAGFDDGFGYGADSGDARMSGDADGVRDSTCRYCKEEGHMARECPTKPANDGACFNCGEQGHSKADCTNPRKFTGTCRICSQEGHAARECPEKPPSICRNCQEEGHSSMECTNKRVMDTSHIKEREDIEAIWADMTKANEEDDFDAFKEHMLEYIKANPSLRLDELENAFRGEDFNYYLYALEVDVSYDKCLVGPHGEPDAKYIWTLNKTPRPRRSKLIAHRMAKTTEGNLERLKYAGTLEDEIKPFCYACKEKGHNKKNCQVVHEEEERNERVVLKCNNCGGLDHRMRDCTIPRKNYDACRNCGQEGHRATECENPRVASADTECRNCHGTGHFSKDCPDATPSECFNCGETGHRSSDCTNERVSKCRNCDERGHVAKECPKPRDVTKVKCNDCNEMGHFSRNCPNPKPVAEVEDERNFSGGYNSFGGDANNGDSGTAPTEDFGSVGGFRKASKPSRESKSKPAWETESKPTWETDAGAGGDTWGSGVGAVTGGW</sequence>
<feature type="domain" description="CCHC-type" evidence="3">
    <location>
        <begin position="90"/>
        <end position="105"/>
    </location>
</feature>
<organism evidence="4 5">
    <name type="scientific">Pyronema omphalodes (strain CBS 100304)</name>
    <name type="common">Pyronema confluens</name>
    <dbReference type="NCBI Taxonomy" id="1076935"/>
    <lineage>
        <taxon>Eukaryota</taxon>
        <taxon>Fungi</taxon>
        <taxon>Dikarya</taxon>
        <taxon>Ascomycota</taxon>
        <taxon>Pezizomycotina</taxon>
        <taxon>Pezizomycetes</taxon>
        <taxon>Pezizales</taxon>
        <taxon>Pyronemataceae</taxon>
        <taxon>Pyronema</taxon>
    </lineage>
</organism>
<keyword evidence="1" id="KW-0863">Zinc-finger</keyword>
<feature type="domain" description="CCHC-type" evidence="3">
    <location>
        <begin position="67"/>
        <end position="81"/>
    </location>
</feature>
<feature type="compositionally biased region" description="Gly residues" evidence="2">
    <location>
        <begin position="515"/>
        <end position="532"/>
    </location>
</feature>
<feature type="domain" description="CCHC-type" evidence="3">
    <location>
        <begin position="284"/>
        <end position="297"/>
    </location>
</feature>
<feature type="domain" description="CCHC-type" evidence="3">
    <location>
        <begin position="383"/>
        <end position="398"/>
    </location>
</feature>
<dbReference type="Pfam" id="PF00098">
    <property type="entry name" value="zf-CCHC"/>
    <property type="match status" value="10"/>
</dbReference>
<dbReference type="eggNOG" id="KOG0335">
    <property type="taxonomic scope" value="Eukaryota"/>
</dbReference>
<dbReference type="Proteomes" id="UP000018144">
    <property type="component" value="Unassembled WGS sequence"/>
</dbReference>
<dbReference type="PROSITE" id="PS50158">
    <property type="entry name" value="ZF_CCHC"/>
    <property type="match status" value="9"/>
</dbReference>
<dbReference type="SUPFAM" id="SSF57756">
    <property type="entry name" value="Retrovirus zinc finger-like domains"/>
    <property type="match status" value="5"/>
</dbReference>
<keyword evidence="1" id="KW-0479">Metal-binding</keyword>
<reference evidence="4 5" key="1">
    <citation type="journal article" date="2013" name="PLoS Genet.">
        <title>The genome and development-dependent transcriptomes of Pyronema confluens: a window into fungal evolution.</title>
        <authorList>
            <person name="Traeger S."/>
            <person name="Altegoer F."/>
            <person name="Freitag M."/>
            <person name="Gabaldon T."/>
            <person name="Kempken F."/>
            <person name="Kumar A."/>
            <person name="Marcet-Houben M."/>
            <person name="Poggeler S."/>
            <person name="Stajich J.E."/>
            <person name="Nowrousian M."/>
        </authorList>
    </citation>
    <scope>NUCLEOTIDE SEQUENCE [LARGE SCALE GENOMIC DNA]</scope>
    <source>
        <strain evidence="5">CBS 100304</strain>
        <tissue evidence="4">Vegetative mycelium</tissue>
    </source>
</reference>
<dbReference type="GO" id="GO:0003676">
    <property type="term" value="F:nucleic acid binding"/>
    <property type="evidence" value="ECO:0007669"/>
    <property type="project" value="InterPro"/>
</dbReference>
<dbReference type="AlphaFoldDB" id="U4L501"/>
<dbReference type="GO" id="GO:0008270">
    <property type="term" value="F:zinc ion binding"/>
    <property type="evidence" value="ECO:0007669"/>
    <property type="project" value="UniProtKB-KW"/>
</dbReference>
<feature type="domain" description="CCHC-type" evidence="3">
    <location>
        <begin position="427"/>
        <end position="443"/>
    </location>
</feature>
<protein>
    <submittedName>
        <fullName evidence="4">Similar to Cellular nucleic acid-binding protein acc. no. Q3T0Q6</fullName>
    </submittedName>
</protein>
<dbReference type="OMA" id="RVRDCPE"/>
<feature type="domain" description="CCHC-type" evidence="3">
    <location>
        <begin position="113"/>
        <end position="128"/>
    </location>
</feature>
<dbReference type="STRING" id="1076935.U4L501"/>
<dbReference type="OrthoDB" id="8026949at2759"/>
<proteinExistence type="predicted"/>
<feature type="domain" description="CCHC-type" evidence="3">
    <location>
        <begin position="362"/>
        <end position="377"/>
    </location>
</feature>